<evidence type="ECO:0000313" key="3">
    <source>
        <dbReference type="EMBL" id="CAF9914218.1"/>
    </source>
</evidence>
<gene>
    <name evidence="3" type="ORF">ALECFALPRED_009499</name>
</gene>
<feature type="domain" description="DUF7704" evidence="2">
    <location>
        <begin position="7"/>
        <end position="143"/>
    </location>
</feature>
<accession>A0A8H3F1V6</accession>
<comment type="caution">
    <text evidence="3">The sequence shown here is derived from an EMBL/GenBank/DDBJ whole genome shotgun (WGS) entry which is preliminary data.</text>
</comment>
<keyword evidence="1" id="KW-1133">Transmembrane helix</keyword>
<organism evidence="3 4">
    <name type="scientific">Alectoria fallacina</name>
    <dbReference type="NCBI Taxonomy" id="1903189"/>
    <lineage>
        <taxon>Eukaryota</taxon>
        <taxon>Fungi</taxon>
        <taxon>Dikarya</taxon>
        <taxon>Ascomycota</taxon>
        <taxon>Pezizomycotina</taxon>
        <taxon>Lecanoromycetes</taxon>
        <taxon>OSLEUM clade</taxon>
        <taxon>Lecanoromycetidae</taxon>
        <taxon>Lecanorales</taxon>
        <taxon>Lecanorineae</taxon>
        <taxon>Parmeliaceae</taxon>
        <taxon>Alectoria</taxon>
    </lineage>
</organism>
<proteinExistence type="predicted"/>
<dbReference type="Pfam" id="PF24803">
    <property type="entry name" value="DUF7704"/>
    <property type="match status" value="1"/>
</dbReference>
<dbReference type="PANTHER" id="PTHR37019">
    <property type="entry name" value="CHROMOSOME 1, WHOLE GENOME SHOTGUN SEQUENCE"/>
    <property type="match status" value="1"/>
</dbReference>
<evidence type="ECO:0000259" key="2">
    <source>
        <dbReference type="Pfam" id="PF24803"/>
    </source>
</evidence>
<dbReference type="EMBL" id="CAJPDR010000072">
    <property type="protein sequence ID" value="CAF9914218.1"/>
    <property type="molecule type" value="Genomic_DNA"/>
</dbReference>
<feature type="transmembrane region" description="Helical" evidence="1">
    <location>
        <begin position="12"/>
        <end position="32"/>
    </location>
</feature>
<evidence type="ECO:0000256" key="1">
    <source>
        <dbReference type="SAM" id="Phobius"/>
    </source>
</evidence>
<dbReference type="AlphaFoldDB" id="A0A8H3F1V6"/>
<protein>
    <recommendedName>
        <fullName evidence="2">DUF7704 domain-containing protein</fullName>
    </recommendedName>
</protein>
<dbReference type="OrthoDB" id="5313995at2759"/>
<dbReference type="InterPro" id="IPR056121">
    <property type="entry name" value="DUF7704"/>
</dbReference>
<dbReference type="PANTHER" id="PTHR37019:SF1">
    <property type="entry name" value="EXPERA DOMAIN-CONTAINING PROTEIN"/>
    <property type="match status" value="1"/>
</dbReference>
<evidence type="ECO:0000313" key="4">
    <source>
        <dbReference type="Proteomes" id="UP000664203"/>
    </source>
</evidence>
<keyword evidence="1" id="KW-0812">Transmembrane</keyword>
<keyword evidence="1" id="KW-0472">Membrane</keyword>
<dbReference type="Proteomes" id="UP000664203">
    <property type="component" value="Unassembled WGS sequence"/>
</dbReference>
<feature type="transmembrane region" description="Helical" evidence="1">
    <location>
        <begin position="127"/>
        <end position="145"/>
    </location>
</feature>
<name>A0A8H3F1V6_9LECA</name>
<keyword evidence="4" id="KW-1185">Reference proteome</keyword>
<reference evidence="3" key="1">
    <citation type="submission" date="2021-03" db="EMBL/GenBank/DDBJ databases">
        <authorList>
            <person name="Tagirdzhanova G."/>
        </authorList>
    </citation>
    <scope>NUCLEOTIDE SEQUENCE</scope>
</reference>
<sequence>MDTEPPIPFSYRFLFLYFEPLGAFFGTIINILDPLRYLQSLSPTATASAYSPLTQPIYDQLAAHLLFFSWSQAVVLRSTDDVKVWKSLLFGMFLCDILHLFASYRVLGPEVFFSPSLWRWEEWVNFVMLYGPGGLRLAFCAGVGVRSGEHKAIKSF</sequence>
<feature type="transmembrane region" description="Helical" evidence="1">
    <location>
        <begin position="88"/>
        <end position="107"/>
    </location>
</feature>